<gene>
    <name evidence="2" type="ORF">BC739_004351</name>
</gene>
<feature type="compositionally biased region" description="Basic and acidic residues" evidence="1">
    <location>
        <begin position="224"/>
        <end position="258"/>
    </location>
</feature>
<evidence type="ECO:0000313" key="2">
    <source>
        <dbReference type="EMBL" id="MBA8927145.1"/>
    </source>
</evidence>
<name>A0ABR6BJT6_9PSEU</name>
<proteinExistence type="predicted"/>
<comment type="caution">
    <text evidence="2">The sequence shown here is derived from an EMBL/GenBank/DDBJ whole genome shotgun (WGS) entry which is preliminary data.</text>
</comment>
<dbReference type="EMBL" id="JACJID010000003">
    <property type="protein sequence ID" value="MBA8927145.1"/>
    <property type="molecule type" value="Genomic_DNA"/>
</dbReference>
<evidence type="ECO:0000313" key="3">
    <source>
        <dbReference type="Proteomes" id="UP000517916"/>
    </source>
</evidence>
<feature type="compositionally biased region" description="Basic and acidic residues" evidence="1">
    <location>
        <begin position="206"/>
        <end position="216"/>
    </location>
</feature>
<reference evidence="2 3" key="1">
    <citation type="submission" date="2020-08" db="EMBL/GenBank/DDBJ databases">
        <title>Genomic Encyclopedia of Archaeal and Bacterial Type Strains, Phase II (KMG-II): from individual species to whole genera.</title>
        <authorList>
            <person name="Goeker M."/>
        </authorList>
    </citation>
    <scope>NUCLEOTIDE SEQUENCE [LARGE SCALE GENOMIC DNA]</scope>
    <source>
        <strain evidence="2 3">DSM 43850</strain>
    </source>
</reference>
<evidence type="ECO:0000256" key="1">
    <source>
        <dbReference type="SAM" id="MobiDB-lite"/>
    </source>
</evidence>
<dbReference type="Proteomes" id="UP000517916">
    <property type="component" value="Unassembled WGS sequence"/>
</dbReference>
<keyword evidence="3" id="KW-1185">Reference proteome</keyword>
<protein>
    <submittedName>
        <fullName evidence="2">Uncharacterized protein</fullName>
    </submittedName>
</protein>
<accession>A0ABR6BJT6</accession>
<feature type="region of interest" description="Disordered" evidence="1">
    <location>
        <begin position="187"/>
        <end position="258"/>
    </location>
</feature>
<sequence length="283" mass="30060">MSAVAGWCVGRLGSVCRRVRGGVSGVRGRRVSAFTSRCVGRLGTVCLRLWCGFSVGGMRGRGTGVAGLGAWVGLVRVPRGGLGSGFPGHGGMPRFADERMAAATHTKPTRLRLVHRGLGGAGRRVRCGRGGACDGASPGLGRVGSSLRCVSPAVWSVSPALGRASPGLWCVRPGRRWAEFRCLGCDSRSGQGESRPGEGESCSAESESRFGERESRLPVCGSRCPERESRSEEHESRSGERESRLGEGKSRPRGHESRCLGRESWLGERVSRYGGVRVPLWGV</sequence>
<organism evidence="2 3">
    <name type="scientific">Kutzneria viridogrisea</name>
    <dbReference type="NCBI Taxonomy" id="47990"/>
    <lineage>
        <taxon>Bacteria</taxon>
        <taxon>Bacillati</taxon>
        <taxon>Actinomycetota</taxon>
        <taxon>Actinomycetes</taxon>
        <taxon>Pseudonocardiales</taxon>
        <taxon>Pseudonocardiaceae</taxon>
        <taxon>Kutzneria</taxon>
    </lineage>
</organism>